<feature type="region of interest" description="Disordered" evidence="1">
    <location>
        <begin position="445"/>
        <end position="900"/>
    </location>
</feature>
<dbReference type="Pfam" id="PF13602">
    <property type="entry name" value="ADH_zinc_N_2"/>
    <property type="match status" value="1"/>
</dbReference>
<dbReference type="Proteomes" id="UP000777482">
    <property type="component" value="Unassembled WGS sequence"/>
</dbReference>
<evidence type="ECO:0000313" key="4">
    <source>
        <dbReference type="Proteomes" id="UP000777482"/>
    </source>
</evidence>
<feature type="compositionally biased region" description="Polar residues" evidence="1">
    <location>
        <begin position="371"/>
        <end position="382"/>
    </location>
</feature>
<evidence type="ECO:0000313" key="3">
    <source>
        <dbReference type="EMBL" id="KAG0662260.1"/>
    </source>
</evidence>
<feature type="domain" description="Enoyl reductase (ER)" evidence="2">
    <location>
        <begin position="1061"/>
        <end position="1408"/>
    </location>
</feature>
<feature type="compositionally biased region" description="Low complexity" evidence="1">
    <location>
        <begin position="248"/>
        <end position="275"/>
    </location>
</feature>
<dbReference type="SUPFAM" id="SSF50129">
    <property type="entry name" value="GroES-like"/>
    <property type="match status" value="1"/>
</dbReference>
<feature type="compositionally biased region" description="Low complexity" evidence="1">
    <location>
        <begin position="60"/>
        <end position="70"/>
    </location>
</feature>
<feature type="compositionally biased region" description="Polar residues" evidence="1">
    <location>
        <begin position="923"/>
        <end position="937"/>
    </location>
</feature>
<feature type="compositionally biased region" description="Acidic residues" evidence="1">
    <location>
        <begin position="546"/>
        <end position="558"/>
    </location>
</feature>
<proteinExistence type="predicted"/>
<dbReference type="SUPFAM" id="SSF51735">
    <property type="entry name" value="NAD(P)-binding Rossmann-fold domains"/>
    <property type="match status" value="1"/>
</dbReference>
<dbReference type="InterPro" id="IPR013154">
    <property type="entry name" value="ADH-like_N"/>
</dbReference>
<gene>
    <name evidence="3" type="ORF">C6P46_003446</name>
</gene>
<feature type="compositionally biased region" description="Polar residues" evidence="1">
    <location>
        <begin position="701"/>
        <end position="714"/>
    </location>
</feature>
<dbReference type="PANTHER" id="PTHR11695">
    <property type="entry name" value="ALCOHOL DEHYDROGENASE RELATED"/>
    <property type="match status" value="1"/>
</dbReference>
<feature type="compositionally biased region" description="Low complexity" evidence="1">
    <location>
        <begin position="445"/>
        <end position="459"/>
    </location>
</feature>
<feature type="compositionally biased region" description="Low complexity" evidence="1">
    <location>
        <begin position="283"/>
        <end position="302"/>
    </location>
</feature>
<feature type="compositionally biased region" description="Polar residues" evidence="1">
    <location>
        <begin position="650"/>
        <end position="666"/>
    </location>
</feature>
<evidence type="ECO:0000259" key="2">
    <source>
        <dbReference type="SMART" id="SM00829"/>
    </source>
</evidence>
<feature type="region of interest" description="Disordered" evidence="1">
    <location>
        <begin position="1"/>
        <end position="388"/>
    </location>
</feature>
<feature type="compositionally biased region" description="Polar residues" evidence="1">
    <location>
        <begin position="872"/>
        <end position="884"/>
    </location>
</feature>
<dbReference type="Gene3D" id="3.90.180.10">
    <property type="entry name" value="Medium-chain alcohol dehydrogenases, catalytic domain"/>
    <property type="match status" value="1"/>
</dbReference>
<sequence length="1412" mass="150145">MAPSIMQALMREPSRSYQSIYADPSVRPLSPPSLRSSASRPTSIRSSASQRSVGSEATRRSAASAAATREPAWTNGQWDWSQYGGRGGLTGGARSLHTPSVVGKSLGIDTKASKRRSNRPESVRSGMSAAKYDSGVDDAGDREGSDVGSAWSVRSGDSLRTSMSVPGYGSGGFVPNSRSRSKPSRSQLEGSGASMRISGSHSGYDVAARSDVDRSSRYRSSSSRALAPSSFSASIDAKGEQQTSRRYSSQPSISRPLSPPLSNVSSRSKASRASAMQHTASDETTPSLTSSASSAPSSEPLTPITPHGIETPILLDGQSRKRSTSKRSKSSLAQPTAIEPAPAHLEQVAPSMPTITSQPEAPIAQLEKQDLPTSWPQESVPSPQEVGRICDFPLGRNAMLTKSFFPQPALPEPGRFYSVDEIFALAAPTVDANEEEEPASIEAAAVNEPSPAAAAVPNADQRAETLSPAVPRLRLTRTESEQSRLGARGSVELVVADEDTSTPKAAQEADSDSDSADGLEEVSESSDDDEIVEQLVLNRRSAAMEAVEEEPEEVEEATETISFVQQRQPQPRPQVSPQQPVLARFVEAKRGQAKRSSSSSSIDSNGSSDLGRAQVSSARSSRDRSSAATNARPPQSGFQSSAPEPSSAPQRTVQQLRSQEGSSPKSRPNMGRPGSSARSLRSRGSRLEVMPEDVEAEAEATSSGGEVQQISSRAQLAKLRTDVPNSTSSSERSISPSPRLASPRWTHSRSSSSGTSLHSLQEQERQTRSLDLDRDQFKPSPLARSMSAASSRPGSVRSVQSTGSNKSGKESRGLSKFFQPPLASSKATKPPPPAPAVVKSQRPGSPGRASSLRNISLSPHRFEEDYDDDDAQSLSNISIMSAPQLSPVRPPRNPARLGGTASVVRAIPAALLEPDLPSRDRYSVSTASSPRAESPAQQLHEARPLASSSSAVERPISRERTPPPMPAPIPGVTAMPAAEAVSGGESVSMSRANSSAASRPLSSHLSPSSVDFGLTSLALSPRIHASQQKTSRRFGLFRRSAGNDVSATKRTFEPSVDLVYDTIDATVFRKKLQSDEVLVGTIAVGVDQFDRERLWQLAKAAGGTGWVPGRALVGHVVAVGDSVSRLKKGDLVWGLSPLKKVRCPFDCPRTGVATDKSDAFHQSGALASLVILPRDNVALAPTSIPIELAAALPAPAASAMLIMQSLCQSLPKGSKVLVLNGHHGTGNLCLQLARHLRPGVEGTRDLWMVAQCPIFIRDAEKVCRDAGATEVLRDEPLAAINGLHEGSFDAVIDTVGGRRLYDASRRILHHSGAFITTVGDALTDPKASTNESIRSLRRAFFKKDKKAVSYWRVDPDVDDREAVRVVLDKITEVVEAGALRAQLGSVVTLDEARRTFAPSQSDEDSAVVRVKA</sequence>
<dbReference type="SMART" id="SM00829">
    <property type="entry name" value="PKS_ER"/>
    <property type="match status" value="1"/>
</dbReference>
<feature type="compositionally biased region" description="Acidic residues" evidence="1">
    <location>
        <begin position="509"/>
        <end position="532"/>
    </location>
</feature>
<feature type="compositionally biased region" description="Basic residues" evidence="1">
    <location>
        <begin position="320"/>
        <end position="329"/>
    </location>
</feature>
<feature type="compositionally biased region" description="Low complexity" evidence="1">
    <location>
        <begin position="564"/>
        <end position="581"/>
    </location>
</feature>
<dbReference type="InterPro" id="IPR036291">
    <property type="entry name" value="NAD(P)-bd_dom_sf"/>
</dbReference>
<dbReference type="OrthoDB" id="201656at2759"/>
<comment type="caution">
    <text evidence="3">The sequence shown here is derived from an EMBL/GenBank/DDBJ whole genome shotgun (WGS) entry which is preliminary data.</text>
</comment>
<keyword evidence="4" id="KW-1185">Reference proteome</keyword>
<dbReference type="InterPro" id="IPR050700">
    <property type="entry name" value="YIM1/Zinc_Alcohol_DH_Fams"/>
</dbReference>
<feature type="region of interest" description="Disordered" evidence="1">
    <location>
        <begin position="918"/>
        <end position="1006"/>
    </location>
</feature>
<feature type="compositionally biased region" description="Low complexity" evidence="1">
    <location>
        <begin position="724"/>
        <end position="760"/>
    </location>
</feature>
<feature type="compositionally biased region" description="Low complexity" evidence="1">
    <location>
        <begin position="986"/>
        <end position="1006"/>
    </location>
</feature>
<evidence type="ECO:0000256" key="1">
    <source>
        <dbReference type="SAM" id="MobiDB-lite"/>
    </source>
</evidence>
<accession>A0A9P6W2X7</accession>
<dbReference type="GO" id="GO:0016491">
    <property type="term" value="F:oxidoreductase activity"/>
    <property type="evidence" value="ECO:0007669"/>
    <property type="project" value="InterPro"/>
</dbReference>
<reference evidence="3 4" key="1">
    <citation type="submission" date="2020-11" db="EMBL/GenBank/DDBJ databases">
        <title>Kefir isolates.</title>
        <authorList>
            <person name="Marcisauskas S."/>
            <person name="Kim Y."/>
            <person name="Blasche S."/>
        </authorList>
    </citation>
    <scope>NUCLEOTIDE SEQUENCE [LARGE SCALE GENOMIC DNA]</scope>
    <source>
        <strain evidence="3 4">KR</strain>
    </source>
</reference>
<name>A0A9P6W2X7_RHOMI</name>
<dbReference type="InterPro" id="IPR020843">
    <property type="entry name" value="ER"/>
</dbReference>
<dbReference type="PANTHER" id="PTHR11695:SF294">
    <property type="entry name" value="RETICULON-4-INTERACTING PROTEIN 1, MITOCHONDRIAL"/>
    <property type="match status" value="1"/>
</dbReference>
<dbReference type="Pfam" id="PF08240">
    <property type="entry name" value="ADH_N"/>
    <property type="match status" value="1"/>
</dbReference>
<dbReference type="EMBL" id="PUHQ01000028">
    <property type="protein sequence ID" value="KAG0662260.1"/>
    <property type="molecule type" value="Genomic_DNA"/>
</dbReference>
<dbReference type="InterPro" id="IPR011032">
    <property type="entry name" value="GroES-like_sf"/>
</dbReference>
<feature type="compositionally biased region" description="Low complexity" evidence="1">
    <location>
        <begin position="640"/>
        <end position="649"/>
    </location>
</feature>
<dbReference type="GO" id="GO:0005739">
    <property type="term" value="C:mitochondrion"/>
    <property type="evidence" value="ECO:0007669"/>
    <property type="project" value="TreeGrafter"/>
</dbReference>
<organism evidence="3 4">
    <name type="scientific">Rhodotorula mucilaginosa</name>
    <name type="common">Yeast</name>
    <name type="synonym">Rhodotorula rubra</name>
    <dbReference type="NCBI Taxonomy" id="5537"/>
    <lineage>
        <taxon>Eukaryota</taxon>
        <taxon>Fungi</taxon>
        <taxon>Dikarya</taxon>
        <taxon>Basidiomycota</taxon>
        <taxon>Pucciniomycotina</taxon>
        <taxon>Microbotryomycetes</taxon>
        <taxon>Sporidiobolales</taxon>
        <taxon>Sporidiobolaceae</taxon>
        <taxon>Rhodotorula</taxon>
    </lineage>
</organism>
<protein>
    <recommendedName>
        <fullName evidence="2">Enoyl reductase (ER) domain-containing protein</fullName>
    </recommendedName>
</protein>
<feature type="compositionally biased region" description="Low complexity" evidence="1">
    <location>
        <begin position="24"/>
        <end position="49"/>
    </location>
</feature>
<dbReference type="Gene3D" id="3.40.50.720">
    <property type="entry name" value="NAD(P)-binding Rossmann-like Domain"/>
    <property type="match status" value="1"/>
</dbReference>
<feature type="compositionally biased region" description="Basic and acidic residues" evidence="1">
    <location>
        <begin position="761"/>
        <end position="777"/>
    </location>
</feature>
<feature type="compositionally biased region" description="Low complexity" evidence="1">
    <location>
        <begin position="218"/>
        <end position="234"/>
    </location>
</feature>
<feature type="compositionally biased region" description="Low complexity" evidence="1">
    <location>
        <begin position="596"/>
        <end position="619"/>
    </location>
</feature>
<feature type="compositionally biased region" description="Polar residues" evidence="1">
    <location>
        <begin position="787"/>
        <end position="806"/>
    </location>
</feature>